<feature type="binding site" evidence="1">
    <location>
        <position position="8"/>
    </location>
    <ligand>
        <name>Zn(2+)</name>
        <dbReference type="ChEBI" id="CHEBI:29105"/>
    </ligand>
</feature>
<dbReference type="Pfam" id="PF07776">
    <property type="entry name" value="zf-AD"/>
    <property type="match status" value="1"/>
</dbReference>
<keyword evidence="4" id="KW-1185">Reference proteome</keyword>
<evidence type="ECO:0000313" key="4">
    <source>
        <dbReference type="Proteomes" id="UP001162156"/>
    </source>
</evidence>
<dbReference type="AlphaFoldDB" id="A0AAV8ZT68"/>
<keyword evidence="1" id="KW-0862">Zinc</keyword>
<feature type="binding site" evidence="1">
    <location>
        <position position="57"/>
    </location>
    <ligand>
        <name>Zn(2+)</name>
        <dbReference type="ChEBI" id="CHEBI:29105"/>
    </ligand>
</feature>
<evidence type="ECO:0000259" key="2">
    <source>
        <dbReference type="PROSITE" id="PS51915"/>
    </source>
</evidence>
<dbReference type="InterPro" id="IPR012934">
    <property type="entry name" value="Znf_AD"/>
</dbReference>
<organism evidence="3 4">
    <name type="scientific">Rhamnusium bicolor</name>
    <dbReference type="NCBI Taxonomy" id="1586634"/>
    <lineage>
        <taxon>Eukaryota</taxon>
        <taxon>Metazoa</taxon>
        <taxon>Ecdysozoa</taxon>
        <taxon>Arthropoda</taxon>
        <taxon>Hexapoda</taxon>
        <taxon>Insecta</taxon>
        <taxon>Pterygota</taxon>
        <taxon>Neoptera</taxon>
        <taxon>Endopterygota</taxon>
        <taxon>Coleoptera</taxon>
        <taxon>Polyphaga</taxon>
        <taxon>Cucujiformia</taxon>
        <taxon>Chrysomeloidea</taxon>
        <taxon>Cerambycidae</taxon>
        <taxon>Lepturinae</taxon>
        <taxon>Rhagiini</taxon>
        <taxon>Rhamnusium</taxon>
    </lineage>
</organism>
<feature type="binding site" evidence="1">
    <location>
        <position position="54"/>
    </location>
    <ligand>
        <name>Zn(2+)</name>
        <dbReference type="ChEBI" id="CHEBI:29105"/>
    </ligand>
</feature>
<dbReference type="Proteomes" id="UP001162156">
    <property type="component" value="Unassembled WGS sequence"/>
</dbReference>
<keyword evidence="1" id="KW-0479">Metal-binding</keyword>
<gene>
    <name evidence="3" type="ORF">NQ314_000977</name>
</gene>
<accession>A0AAV8ZT68</accession>
<keyword evidence="1" id="KW-0863">Zinc-finger</keyword>
<sequence length="728" mass="82436">MSVTHDLCRLCASKNNLVCVFDKDIKNEENIRNVIFITTGVEIHKNDVISQKICEKCNQRTMKMFRFRKRCIQNDKRLKDACMQYPKTNIMEIPNKNVTIKHENYKPKEEPKQEPTVSTFNIHHSVKDLFRMYPQLRLPTPCISYHVAPFVSMPIDEVENYFKNRNLNMNEHVKLALNSIKLAEKTSSNIKIVDNSSNFSTNAEIISEKIKMFPQNSADKNNDNVDKHGNSNIPVKNNTNAINGYKKTVNPVKNNINVINGHKETISNMHAMPTHKDNLKKNVPENIQLHKKRKYSEIEKSSNKENCKRKFIESLGLMPNDNTAASAANIESLSLLSYIEKSVALHICNICNSVHDSAKELKKHRSGHLRCQFCKRIFRNLKNKSIHLDSECIIKNAMNNLPHVEIENIKYDLEIRKKYPKVFSDFPALENNHNTSSNATFEKIDFNLVKNQALATSIAEVNSNKVLASSEIVSNIFPIINPNVKIQNSSALDGIDSKASDSEVLRRLLINCKPSKLFAQCDTQTDILTNQSIVVDAHHSSAELKNLKQQLHTYKIPVVIKNGPFSVSYNYELDSKKPKILHSWNDLKPIDIKTKTTTVLPSYNIVKTDSEKHNLQNNNSMSLPLNLASNSLAVPMKPPCLTYFTTKPIMTNSVVDTSFQSNYFTSSANIKHKSSLVDNSVKTQNSSTSKPETVFAHIASSPCTSSPVPDTTVPRIGAIRVKNTCELF</sequence>
<protein>
    <recommendedName>
        <fullName evidence="2">ZAD domain-containing protein</fullName>
    </recommendedName>
</protein>
<proteinExistence type="predicted"/>
<feature type="domain" description="ZAD" evidence="2">
    <location>
        <begin position="6"/>
        <end position="81"/>
    </location>
</feature>
<feature type="binding site" evidence="1">
    <location>
        <position position="11"/>
    </location>
    <ligand>
        <name>Zn(2+)</name>
        <dbReference type="ChEBI" id="CHEBI:29105"/>
    </ligand>
</feature>
<dbReference type="GO" id="GO:0005634">
    <property type="term" value="C:nucleus"/>
    <property type="evidence" value="ECO:0007669"/>
    <property type="project" value="InterPro"/>
</dbReference>
<comment type="caution">
    <text evidence="3">The sequence shown here is derived from an EMBL/GenBank/DDBJ whole genome shotgun (WGS) entry which is preliminary data.</text>
</comment>
<evidence type="ECO:0000313" key="3">
    <source>
        <dbReference type="EMBL" id="KAJ8970890.1"/>
    </source>
</evidence>
<dbReference type="Gene3D" id="3.40.1800.20">
    <property type="match status" value="1"/>
</dbReference>
<evidence type="ECO:0000256" key="1">
    <source>
        <dbReference type="PROSITE-ProRule" id="PRU01263"/>
    </source>
</evidence>
<dbReference type="EMBL" id="JANEYF010000290">
    <property type="protein sequence ID" value="KAJ8970890.1"/>
    <property type="molecule type" value="Genomic_DNA"/>
</dbReference>
<reference evidence="3" key="1">
    <citation type="journal article" date="2023" name="Insect Mol. Biol.">
        <title>Genome sequencing provides insights into the evolution of gene families encoding plant cell wall-degrading enzymes in longhorned beetles.</title>
        <authorList>
            <person name="Shin N.R."/>
            <person name="Okamura Y."/>
            <person name="Kirsch R."/>
            <person name="Pauchet Y."/>
        </authorList>
    </citation>
    <scope>NUCLEOTIDE SEQUENCE</scope>
    <source>
        <strain evidence="3">RBIC_L_NR</strain>
    </source>
</reference>
<dbReference type="GO" id="GO:0008270">
    <property type="term" value="F:zinc ion binding"/>
    <property type="evidence" value="ECO:0007669"/>
    <property type="project" value="UniProtKB-UniRule"/>
</dbReference>
<dbReference type="SUPFAM" id="SSF57716">
    <property type="entry name" value="Glucocorticoid receptor-like (DNA-binding domain)"/>
    <property type="match status" value="1"/>
</dbReference>
<name>A0AAV8ZT68_9CUCU</name>
<dbReference type="PROSITE" id="PS51915">
    <property type="entry name" value="ZAD"/>
    <property type="match status" value="1"/>
</dbReference>
<dbReference type="SMART" id="SM00868">
    <property type="entry name" value="zf-AD"/>
    <property type="match status" value="1"/>
</dbReference>